<proteinExistence type="predicted"/>
<dbReference type="SUPFAM" id="SSF109640">
    <property type="entry name" value="KRAB domain (Kruppel-associated box)"/>
    <property type="match status" value="1"/>
</dbReference>
<accession>A0A8C0W3N3</accession>
<feature type="domain" description="KRAB" evidence="1">
    <location>
        <begin position="10"/>
        <end position="81"/>
    </location>
</feature>
<evidence type="ECO:0000313" key="2">
    <source>
        <dbReference type="Ensembl" id="ENSCCNP00000004656.1"/>
    </source>
</evidence>
<name>A0A8C0W3N3_CASCN</name>
<sequence length="100" mass="11847">MKPKVEMEPLTFEGVAVNFTLEEWSCLNLSQKKIYIEVLLKTYSNLSYIEENENIEEDFRSLRRNMRPAVLERLHEHKQRIQCGESFQQTPQNIVSKETA</sequence>
<dbReference type="InterPro" id="IPR050169">
    <property type="entry name" value="Krueppel_C2H2_ZnF"/>
</dbReference>
<dbReference type="PANTHER" id="PTHR23232">
    <property type="entry name" value="KRAB DOMAIN C2H2 ZINC FINGER"/>
    <property type="match status" value="1"/>
</dbReference>
<dbReference type="SMART" id="SM00349">
    <property type="entry name" value="KRAB"/>
    <property type="match status" value="1"/>
</dbReference>
<dbReference type="Gene3D" id="6.10.140.140">
    <property type="match status" value="1"/>
</dbReference>
<dbReference type="GO" id="GO:0006355">
    <property type="term" value="P:regulation of DNA-templated transcription"/>
    <property type="evidence" value="ECO:0007669"/>
    <property type="project" value="InterPro"/>
</dbReference>
<dbReference type="Ensembl" id="ENSCCNT00000006130.1">
    <property type="protein sequence ID" value="ENSCCNP00000004656.1"/>
    <property type="gene ID" value="ENSCCNG00000004971.1"/>
</dbReference>
<dbReference type="AlphaFoldDB" id="A0A8C0W3N3"/>
<dbReference type="PANTHER" id="PTHR23232:SF142">
    <property type="entry name" value="GASTRULA ZINC FINGER PROTEIN XLCGF57.1-LIKE-RELATED"/>
    <property type="match status" value="1"/>
</dbReference>
<organism evidence="2">
    <name type="scientific">Castor canadensis</name>
    <name type="common">American beaver</name>
    <dbReference type="NCBI Taxonomy" id="51338"/>
    <lineage>
        <taxon>Eukaryota</taxon>
        <taxon>Metazoa</taxon>
        <taxon>Chordata</taxon>
        <taxon>Craniata</taxon>
        <taxon>Vertebrata</taxon>
        <taxon>Euteleostomi</taxon>
        <taxon>Mammalia</taxon>
        <taxon>Eutheria</taxon>
        <taxon>Euarchontoglires</taxon>
        <taxon>Glires</taxon>
        <taxon>Rodentia</taxon>
        <taxon>Castorimorpha</taxon>
        <taxon>Castoridae</taxon>
        <taxon>Castor</taxon>
    </lineage>
</organism>
<dbReference type="InterPro" id="IPR001909">
    <property type="entry name" value="KRAB"/>
</dbReference>
<reference evidence="2" key="1">
    <citation type="submission" date="2023-09" db="UniProtKB">
        <authorList>
            <consortium name="Ensembl"/>
        </authorList>
    </citation>
    <scope>IDENTIFICATION</scope>
</reference>
<dbReference type="InterPro" id="IPR036051">
    <property type="entry name" value="KRAB_dom_sf"/>
</dbReference>
<evidence type="ECO:0000259" key="1">
    <source>
        <dbReference type="PROSITE" id="PS50805"/>
    </source>
</evidence>
<dbReference type="PROSITE" id="PS50805">
    <property type="entry name" value="KRAB"/>
    <property type="match status" value="1"/>
</dbReference>
<dbReference type="CDD" id="cd07765">
    <property type="entry name" value="KRAB_A-box"/>
    <property type="match status" value="1"/>
</dbReference>
<dbReference type="Pfam" id="PF01352">
    <property type="entry name" value="KRAB"/>
    <property type="match status" value="1"/>
</dbReference>
<protein>
    <recommendedName>
        <fullName evidence="1">KRAB domain-containing protein</fullName>
    </recommendedName>
</protein>